<dbReference type="Proteomes" id="UP000237105">
    <property type="component" value="Unassembled WGS sequence"/>
</dbReference>
<organism evidence="1 2">
    <name type="scientific">Parasponia andersonii</name>
    <name type="common">Sponia andersonii</name>
    <dbReference type="NCBI Taxonomy" id="3476"/>
    <lineage>
        <taxon>Eukaryota</taxon>
        <taxon>Viridiplantae</taxon>
        <taxon>Streptophyta</taxon>
        <taxon>Embryophyta</taxon>
        <taxon>Tracheophyta</taxon>
        <taxon>Spermatophyta</taxon>
        <taxon>Magnoliopsida</taxon>
        <taxon>eudicotyledons</taxon>
        <taxon>Gunneridae</taxon>
        <taxon>Pentapetalae</taxon>
        <taxon>rosids</taxon>
        <taxon>fabids</taxon>
        <taxon>Rosales</taxon>
        <taxon>Cannabaceae</taxon>
        <taxon>Parasponia</taxon>
    </lineage>
</organism>
<comment type="caution">
    <text evidence="1">The sequence shown here is derived from an EMBL/GenBank/DDBJ whole genome shotgun (WGS) entry which is preliminary data.</text>
</comment>
<dbReference type="EMBL" id="JXTB01000148">
    <property type="protein sequence ID" value="PON58526.1"/>
    <property type="molecule type" value="Genomic_DNA"/>
</dbReference>
<dbReference type="AlphaFoldDB" id="A0A2P5CBT9"/>
<evidence type="ECO:0000313" key="2">
    <source>
        <dbReference type="Proteomes" id="UP000237105"/>
    </source>
</evidence>
<evidence type="ECO:0000313" key="1">
    <source>
        <dbReference type="EMBL" id="PON58526.1"/>
    </source>
</evidence>
<gene>
    <name evidence="1" type="ORF">PanWU01x14_165570</name>
</gene>
<protein>
    <submittedName>
        <fullName evidence="1">Uncharacterized protein</fullName>
    </submittedName>
</protein>
<keyword evidence="2" id="KW-1185">Reference proteome</keyword>
<name>A0A2P5CBT9_PARAD</name>
<sequence>LDTCIVGYQYFVFFCYTYTLELLYDSTYKIIQQYSLLQTLRIFSFLQSSPSSTIVTIHILSWYQSFLRSDVATENDSYSSTSAPQISYPTTQITTSQILPGSASFAINFKLCQI</sequence>
<feature type="non-terminal residue" evidence="1">
    <location>
        <position position="1"/>
    </location>
</feature>
<accession>A0A2P5CBT9</accession>
<reference evidence="2" key="1">
    <citation type="submission" date="2016-06" db="EMBL/GenBank/DDBJ databases">
        <title>Parallel loss of symbiosis genes in relatives of nitrogen-fixing non-legume Parasponia.</title>
        <authorList>
            <person name="Van Velzen R."/>
            <person name="Holmer R."/>
            <person name="Bu F."/>
            <person name="Rutten L."/>
            <person name="Van Zeijl A."/>
            <person name="Liu W."/>
            <person name="Santuari L."/>
            <person name="Cao Q."/>
            <person name="Sharma T."/>
            <person name="Shen D."/>
            <person name="Roswanjaya Y."/>
            <person name="Wardhani T."/>
            <person name="Kalhor M.S."/>
            <person name="Jansen J."/>
            <person name="Van den Hoogen J."/>
            <person name="Gungor B."/>
            <person name="Hartog M."/>
            <person name="Hontelez J."/>
            <person name="Verver J."/>
            <person name="Yang W.-C."/>
            <person name="Schijlen E."/>
            <person name="Repin R."/>
            <person name="Schilthuizen M."/>
            <person name="Schranz E."/>
            <person name="Heidstra R."/>
            <person name="Miyata K."/>
            <person name="Fedorova E."/>
            <person name="Kohlen W."/>
            <person name="Bisseling T."/>
            <person name="Smit S."/>
            <person name="Geurts R."/>
        </authorList>
    </citation>
    <scope>NUCLEOTIDE SEQUENCE [LARGE SCALE GENOMIC DNA]</scope>
    <source>
        <strain evidence="2">cv. WU1-14</strain>
    </source>
</reference>
<proteinExistence type="predicted"/>